<proteinExistence type="predicted"/>
<feature type="compositionally biased region" description="Basic and acidic residues" evidence="3">
    <location>
        <begin position="48"/>
        <end position="58"/>
    </location>
</feature>
<dbReference type="GO" id="GO:0005634">
    <property type="term" value="C:nucleus"/>
    <property type="evidence" value="ECO:0007669"/>
    <property type="project" value="TreeGrafter"/>
</dbReference>
<evidence type="ECO:0000256" key="3">
    <source>
        <dbReference type="SAM" id="MobiDB-lite"/>
    </source>
</evidence>
<dbReference type="InterPro" id="IPR004827">
    <property type="entry name" value="bZIP"/>
</dbReference>
<dbReference type="Pfam" id="PF00170">
    <property type="entry name" value="bZIP_1"/>
    <property type="match status" value="1"/>
</dbReference>
<sequence length="380" mass="41096">MDLNHPTSGMDPVSPSLRTRSPVGTVCQKTPEEASSPVSSSGSSAKEICQDTRPRDDPFVPTVTAISSTPDFQWMVQPTIITSVSPSLCGKQANEPQSAHQATPKAGGNKGKNAARKGKTEQLSPEEEEKKRVRRERNKMAAAKCRNRRRELTDTLQAETDTLEEEKAALETEIANLLKEKERLEFILATHQPVCQLSEELESIFQESTGSPELPPSPNEDSLPEDGIQEAPSLQDMDIPSDPSTAISGNSNILLCASAEINISDLEPSLDIKEELLDNVLPSLEERTPMETARSVPDIDLSSSLGVSDWETLYKSVSCDLEPLSTPVVTSTPTCSSYLSVFTFACPELDSLTEGLDSLKGGLSKAESVDILNSPTLLAL</sequence>
<evidence type="ECO:0000259" key="4">
    <source>
        <dbReference type="PROSITE" id="PS50217"/>
    </source>
</evidence>
<evidence type="ECO:0000256" key="1">
    <source>
        <dbReference type="ARBA" id="ARBA00058242"/>
    </source>
</evidence>
<comment type="subunit">
    <text evidence="2">Heterodimer.</text>
</comment>
<protein>
    <recommendedName>
        <fullName evidence="4">BZIP domain-containing protein</fullName>
    </recommendedName>
</protein>
<comment type="function">
    <text evidence="1">Nuclear phosphoprotein which forms a tight but non-covalently linked complex with the JUN/AP-1 transcription factor. FOS has a critical function in regulating the development of cells destined to form and maintain the skeleton. It is thought to have an important role in signal transduction, cell proliferation and differentiation.</text>
</comment>
<organism evidence="5">
    <name type="scientific">Nothobranchius pienaari</name>
    <dbReference type="NCBI Taxonomy" id="704102"/>
    <lineage>
        <taxon>Eukaryota</taxon>
        <taxon>Metazoa</taxon>
        <taxon>Chordata</taxon>
        <taxon>Craniata</taxon>
        <taxon>Vertebrata</taxon>
        <taxon>Euteleostomi</taxon>
        <taxon>Actinopterygii</taxon>
        <taxon>Neopterygii</taxon>
        <taxon>Teleostei</taxon>
        <taxon>Neoteleostei</taxon>
        <taxon>Acanthomorphata</taxon>
        <taxon>Ovalentaria</taxon>
        <taxon>Atherinomorphae</taxon>
        <taxon>Cyprinodontiformes</taxon>
        <taxon>Nothobranchiidae</taxon>
        <taxon>Nothobranchius</taxon>
    </lineage>
</organism>
<name>A0A1A8R947_9TELE</name>
<dbReference type="GO" id="GO:0000981">
    <property type="term" value="F:DNA-binding transcription factor activity, RNA polymerase II-specific"/>
    <property type="evidence" value="ECO:0007669"/>
    <property type="project" value="TreeGrafter"/>
</dbReference>
<feature type="region of interest" description="Disordered" evidence="3">
    <location>
        <begin position="86"/>
        <end position="160"/>
    </location>
</feature>
<reference evidence="5" key="2">
    <citation type="submission" date="2016-06" db="EMBL/GenBank/DDBJ databases">
        <title>The genome of a short-lived fish provides insights into sex chromosome evolution and the genetic control of aging.</title>
        <authorList>
            <person name="Reichwald K."/>
            <person name="Felder M."/>
            <person name="Petzold A."/>
            <person name="Koch P."/>
            <person name="Groth M."/>
            <person name="Platzer M."/>
        </authorList>
    </citation>
    <scope>NUCLEOTIDE SEQUENCE</scope>
    <source>
        <tissue evidence="5">Brain</tissue>
    </source>
</reference>
<dbReference type="CDD" id="cd14721">
    <property type="entry name" value="bZIP_Fos"/>
    <property type="match status" value="1"/>
</dbReference>
<dbReference type="FunFam" id="1.20.5.170:FF:000006">
    <property type="entry name" value="fos-related antigen 2 isoform X1"/>
    <property type="match status" value="1"/>
</dbReference>
<reference evidence="5" key="1">
    <citation type="submission" date="2016-05" db="EMBL/GenBank/DDBJ databases">
        <authorList>
            <person name="Lavstsen T."/>
            <person name="Jespersen J.S."/>
        </authorList>
    </citation>
    <scope>NUCLEOTIDE SEQUENCE</scope>
    <source>
        <tissue evidence="5">Brain</tissue>
    </source>
</reference>
<dbReference type="InterPro" id="IPR046347">
    <property type="entry name" value="bZIP_sf"/>
</dbReference>
<feature type="domain" description="BZIP" evidence="4">
    <location>
        <begin position="128"/>
        <end position="191"/>
    </location>
</feature>
<dbReference type="AlphaFoldDB" id="A0A1A8R947"/>
<evidence type="ECO:0000256" key="2">
    <source>
        <dbReference type="ARBA" id="ARBA00061721"/>
    </source>
</evidence>
<dbReference type="GO" id="GO:0000978">
    <property type="term" value="F:RNA polymerase II cis-regulatory region sequence-specific DNA binding"/>
    <property type="evidence" value="ECO:0007669"/>
    <property type="project" value="TreeGrafter"/>
</dbReference>
<feature type="region of interest" description="Disordered" evidence="3">
    <location>
        <begin position="1"/>
        <end position="64"/>
    </location>
</feature>
<dbReference type="PROSITE" id="PS00036">
    <property type="entry name" value="BZIP_BASIC"/>
    <property type="match status" value="1"/>
</dbReference>
<feature type="region of interest" description="Disordered" evidence="3">
    <location>
        <begin position="205"/>
        <end position="228"/>
    </location>
</feature>
<dbReference type="PANTHER" id="PTHR23351">
    <property type="entry name" value="FOS TRANSCRIPTION FACTOR-RELATED"/>
    <property type="match status" value="1"/>
</dbReference>
<gene>
    <name evidence="5" type="primary">CU638738.1</name>
</gene>
<dbReference type="PROSITE" id="PS50217">
    <property type="entry name" value="BZIP"/>
    <property type="match status" value="1"/>
</dbReference>
<dbReference type="InterPro" id="IPR000837">
    <property type="entry name" value="AP-1"/>
</dbReference>
<dbReference type="SUPFAM" id="SSF57959">
    <property type="entry name" value="Leucine zipper domain"/>
    <property type="match status" value="1"/>
</dbReference>
<evidence type="ECO:0000313" key="5">
    <source>
        <dbReference type="EMBL" id="SBS02575.1"/>
    </source>
</evidence>
<accession>A0A1A8R947</accession>
<dbReference type="SMART" id="SM00338">
    <property type="entry name" value="BRLZ"/>
    <property type="match status" value="1"/>
</dbReference>
<feature type="compositionally biased region" description="Low complexity" evidence="3">
    <location>
        <begin position="35"/>
        <end position="44"/>
    </location>
</feature>
<dbReference type="PANTHER" id="PTHR23351:SF52">
    <property type="entry name" value="PROTO-ONCOGENE C-FOS-RELATED"/>
    <property type="match status" value="1"/>
</dbReference>
<dbReference type="EMBL" id="HAEG01016395">
    <property type="protein sequence ID" value="SBS02575.1"/>
    <property type="molecule type" value="Transcribed_RNA"/>
</dbReference>
<dbReference type="Gene3D" id="1.20.5.170">
    <property type="match status" value="1"/>
</dbReference>
<dbReference type="PRINTS" id="PR00042">
    <property type="entry name" value="LEUZIPPRFOS"/>
</dbReference>